<protein>
    <recommendedName>
        <fullName evidence="3">Red chlorophyll catabolite reductase</fullName>
    </recommendedName>
</protein>
<dbReference type="RefSeq" id="WP_413273515.1">
    <property type="nucleotide sequence ID" value="NZ_JBHFNQ010000204.1"/>
</dbReference>
<dbReference type="EMBL" id="JBHFNQ010000204">
    <property type="protein sequence ID" value="MFB2880502.1"/>
    <property type="molecule type" value="Genomic_DNA"/>
</dbReference>
<sequence length="254" mass="29195">MVNPQPNLDNSVVFEQLWQISNELRQKIEAGFTLHPDPSAKDLEDYTGIDPNVKGSMKTFSGSEIDWLVHSWLRNTKTGFSTMRLTTWLKPHIAVPHLAFEFSTFGNILFYIDYVPRNDILLNLDDLNRYYEPVNQTFLTLQADSRLSPFISKSLHIRLFQSPISLCYTCPPTEDLLALIRTISHEMLDRWLGWIDVAEAVPESMQKALFERDLFVRRSIAERDPGNKMAAQMLGNELTDKLVKALWGGDRSPH</sequence>
<organism evidence="1 2">
    <name type="scientific">Floridaenema aerugineum BLCC-F46</name>
    <dbReference type="NCBI Taxonomy" id="3153654"/>
    <lineage>
        <taxon>Bacteria</taxon>
        <taxon>Bacillati</taxon>
        <taxon>Cyanobacteriota</taxon>
        <taxon>Cyanophyceae</taxon>
        <taxon>Oscillatoriophycideae</taxon>
        <taxon>Aerosakkonematales</taxon>
        <taxon>Aerosakkonemataceae</taxon>
        <taxon>Floridanema</taxon>
        <taxon>Floridanema aerugineum</taxon>
    </lineage>
</organism>
<dbReference type="Gene3D" id="3.40.1500.20">
    <property type="match status" value="1"/>
</dbReference>
<dbReference type="PANTHER" id="PTHR34685:SF2">
    <property type="entry name" value="RED CHLOROPHYLL CATABOLITE REDUCTASE, CHLOROPLASTIC"/>
    <property type="match status" value="1"/>
</dbReference>
<proteinExistence type="predicted"/>
<name>A0ABV4XCJ6_9CYAN</name>
<keyword evidence="2" id="KW-1185">Reference proteome</keyword>
<evidence type="ECO:0008006" key="3">
    <source>
        <dbReference type="Google" id="ProtNLM"/>
    </source>
</evidence>
<dbReference type="PANTHER" id="PTHR34685">
    <property type="entry name" value="RED CHLOROPHYLL CATABOLITE REDUCTASE, CHLOROPLASTIC"/>
    <property type="match status" value="1"/>
</dbReference>
<accession>A0ABV4XCJ6</accession>
<comment type="caution">
    <text evidence="1">The sequence shown here is derived from an EMBL/GenBank/DDBJ whole genome shotgun (WGS) entry which is preliminary data.</text>
</comment>
<reference evidence="1 2" key="1">
    <citation type="submission" date="2024-09" db="EMBL/GenBank/DDBJ databases">
        <title>Floridaenema gen nov. (Aerosakkonemataceae, Aerosakkonematales ord. nov., Cyanobacteria) from benthic tropical and subtropical fresh waters, with the description of four new species.</title>
        <authorList>
            <person name="Moretto J.A."/>
            <person name="Berthold D.E."/>
            <person name="Lefler F.W."/>
            <person name="Huang I.-S."/>
            <person name="Laughinghouse H. IV."/>
        </authorList>
    </citation>
    <scope>NUCLEOTIDE SEQUENCE [LARGE SCALE GENOMIC DNA]</scope>
    <source>
        <strain evidence="1 2">BLCC-F46</strain>
    </source>
</reference>
<dbReference type="InterPro" id="IPR009439">
    <property type="entry name" value="RCC_reductase"/>
</dbReference>
<dbReference type="Pfam" id="PF06405">
    <property type="entry name" value="RCC_reductase"/>
    <property type="match status" value="1"/>
</dbReference>
<gene>
    <name evidence="1" type="ORF">ACE1CC_26940</name>
</gene>
<evidence type="ECO:0000313" key="1">
    <source>
        <dbReference type="EMBL" id="MFB2880502.1"/>
    </source>
</evidence>
<dbReference type="Proteomes" id="UP001576774">
    <property type="component" value="Unassembled WGS sequence"/>
</dbReference>
<evidence type="ECO:0000313" key="2">
    <source>
        <dbReference type="Proteomes" id="UP001576774"/>
    </source>
</evidence>